<name>A0ABQ1N670_9BACT</name>
<comment type="caution">
    <text evidence="1">The sequence shown here is derived from an EMBL/GenBank/DDBJ whole genome shotgun (WGS) entry which is preliminary data.</text>
</comment>
<keyword evidence="2" id="KW-1185">Reference proteome</keyword>
<organism evidence="1 2">
    <name type="scientific">Belliella aquatica</name>
    <dbReference type="NCBI Taxonomy" id="1323734"/>
    <lineage>
        <taxon>Bacteria</taxon>
        <taxon>Pseudomonadati</taxon>
        <taxon>Bacteroidota</taxon>
        <taxon>Cytophagia</taxon>
        <taxon>Cytophagales</taxon>
        <taxon>Cyclobacteriaceae</taxon>
        <taxon>Belliella</taxon>
    </lineage>
</organism>
<evidence type="ECO:0000313" key="2">
    <source>
        <dbReference type="Proteomes" id="UP000635885"/>
    </source>
</evidence>
<accession>A0ABQ1N670</accession>
<dbReference type="EMBL" id="BMFD01000017">
    <property type="protein sequence ID" value="GGC51966.1"/>
    <property type="molecule type" value="Genomic_DNA"/>
</dbReference>
<proteinExistence type="predicted"/>
<sequence length="113" mass="13455">MVELQCNWTIITFKNYKLAEIKNQSINPIQNCMLDIQMEVFKSSRYDSYIYKDTKFGQFPIWDGGLKLLITSDSKYEIIELLKKYLDNSDVCHFQIYTQEKHIGKCYDGFMHC</sequence>
<dbReference type="Proteomes" id="UP000635885">
    <property type="component" value="Unassembled WGS sequence"/>
</dbReference>
<protein>
    <submittedName>
        <fullName evidence="1">Uncharacterized protein</fullName>
    </submittedName>
</protein>
<gene>
    <name evidence="1" type="ORF">GCM10010993_33080</name>
</gene>
<reference evidence="2" key="1">
    <citation type="journal article" date="2019" name="Int. J. Syst. Evol. Microbiol.">
        <title>The Global Catalogue of Microorganisms (GCM) 10K type strain sequencing project: providing services to taxonomists for standard genome sequencing and annotation.</title>
        <authorList>
            <consortium name="The Broad Institute Genomics Platform"/>
            <consortium name="The Broad Institute Genome Sequencing Center for Infectious Disease"/>
            <person name="Wu L."/>
            <person name="Ma J."/>
        </authorList>
    </citation>
    <scope>NUCLEOTIDE SEQUENCE [LARGE SCALE GENOMIC DNA]</scope>
    <source>
        <strain evidence="2">CGMCC 1.12479</strain>
    </source>
</reference>
<evidence type="ECO:0000313" key="1">
    <source>
        <dbReference type="EMBL" id="GGC51966.1"/>
    </source>
</evidence>